<evidence type="ECO:0000256" key="1">
    <source>
        <dbReference type="SAM" id="MobiDB-lite"/>
    </source>
</evidence>
<sequence length="71" mass="7823">MRGNWASCNLTHNTKHNASVVSRRFSMRLVSLRSSRPIPCKRANGSPDGKQLPPSMNTRNTRGVTSALPAF</sequence>
<protein>
    <submittedName>
        <fullName evidence="2">SFRICE_023745</fullName>
    </submittedName>
</protein>
<organism evidence="2">
    <name type="scientific">Spodoptera frugiperda</name>
    <name type="common">Fall armyworm</name>
    <dbReference type="NCBI Taxonomy" id="7108"/>
    <lineage>
        <taxon>Eukaryota</taxon>
        <taxon>Metazoa</taxon>
        <taxon>Ecdysozoa</taxon>
        <taxon>Arthropoda</taxon>
        <taxon>Hexapoda</taxon>
        <taxon>Insecta</taxon>
        <taxon>Pterygota</taxon>
        <taxon>Neoptera</taxon>
        <taxon>Endopterygota</taxon>
        <taxon>Lepidoptera</taxon>
        <taxon>Glossata</taxon>
        <taxon>Ditrysia</taxon>
        <taxon>Noctuoidea</taxon>
        <taxon>Noctuidae</taxon>
        <taxon>Amphipyrinae</taxon>
        <taxon>Spodoptera</taxon>
    </lineage>
</organism>
<evidence type="ECO:0000313" key="2">
    <source>
        <dbReference type="EMBL" id="SOQ41745.1"/>
    </source>
</evidence>
<dbReference type="EMBL" id="ODYU01003243">
    <property type="protein sequence ID" value="SOQ41745.1"/>
    <property type="molecule type" value="Genomic_DNA"/>
</dbReference>
<feature type="compositionally biased region" description="Polar residues" evidence="1">
    <location>
        <begin position="54"/>
        <end position="64"/>
    </location>
</feature>
<accession>A0A2H1VLN6</accession>
<reference evidence="2" key="1">
    <citation type="submission" date="2016-07" db="EMBL/GenBank/DDBJ databases">
        <authorList>
            <person name="Bretaudeau A."/>
        </authorList>
    </citation>
    <scope>NUCLEOTIDE SEQUENCE</scope>
    <source>
        <strain evidence="2">Rice</strain>
        <tissue evidence="2">Whole body</tissue>
    </source>
</reference>
<proteinExistence type="predicted"/>
<gene>
    <name evidence="2" type="ORF">SFRICE_023745</name>
</gene>
<dbReference type="AlphaFoldDB" id="A0A2H1VLN6"/>
<feature type="region of interest" description="Disordered" evidence="1">
    <location>
        <begin position="37"/>
        <end position="71"/>
    </location>
</feature>
<name>A0A2H1VLN6_SPOFR</name>